<dbReference type="EMBL" id="QGKV02000299">
    <property type="protein sequence ID" value="KAF3594991.1"/>
    <property type="molecule type" value="Genomic_DNA"/>
</dbReference>
<comment type="caution">
    <text evidence="1">The sequence shown here is derived from an EMBL/GenBank/DDBJ whole genome shotgun (WGS) entry which is preliminary data.</text>
</comment>
<protein>
    <submittedName>
        <fullName evidence="1">Uncharacterized protein</fullName>
    </submittedName>
</protein>
<name>A0ABQ7EDN9_BRACR</name>
<dbReference type="Proteomes" id="UP000266723">
    <property type="component" value="Unassembled WGS sequence"/>
</dbReference>
<evidence type="ECO:0000313" key="2">
    <source>
        <dbReference type="Proteomes" id="UP000266723"/>
    </source>
</evidence>
<proteinExistence type="predicted"/>
<keyword evidence="2" id="KW-1185">Reference proteome</keyword>
<evidence type="ECO:0000313" key="1">
    <source>
        <dbReference type="EMBL" id="KAF3594991.1"/>
    </source>
</evidence>
<accession>A0ABQ7EDN9</accession>
<gene>
    <name evidence="1" type="ORF">DY000_02021005</name>
</gene>
<sequence>MNPHLALHVRQFNVTTVPAAARIAKLHELSLTHTPTKTSRPAFISSQRSNFTQNKNHYNAMTPTTSTPVGNQNNKPLLPNAPHKRVSFEEIQERKRKGLCMYCEEPFTSGHQHKHRRSEFLLLEAHPTEFDNAIALVETTIEDQDDKDPTIYVHALNGYPTFNCMRLMSQYGKRKLHMLIDPSSTHNFLDLQITKGTTYRSTTLTRSRRHYITSEPTYS</sequence>
<reference evidence="1 2" key="1">
    <citation type="journal article" date="2020" name="BMC Genomics">
        <title>Intraspecific diversification of the crop wild relative Brassica cretica Lam. using demographic model selection.</title>
        <authorList>
            <person name="Kioukis A."/>
            <person name="Michalopoulou V.A."/>
            <person name="Briers L."/>
            <person name="Pirintsos S."/>
            <person name="Studholme D.J."/>
            <person name="Pavlidis P."/>
            <person name="Sarris P.F."/>
        </authorList>
    </citation>
    <scope>NUCLEOTIDE SEQUENCE [LARGE SCALE GENOMIC DNA]</scope>
    <source>
        <strain evidence="2">cv. PFS-1207/04</strain>
    </source>
</reference>
<organism evidence="1 2">
    <name type="scientific">Brassica cretica</name>
    <name type="common">Mustard</name>
    <dbReference type="NCBI Taxonomy" id="69181"/>
    <lineage>
        <taxon>Eukaryota</taxon>
        <taxon>Viridiplantae</taxon>
        <taxon>Streptophyta</taxon>
        <taxon>Embryophyta</taxon>
        <taxon>Tracheophyta</taxon>
        <taxon>Spermatophyta</taxon>
        <taxon>Magnoliopsida</taxon>
        <taxon>eudicotyledons</taxon>
        <taxon>Gunneridae</taxon>
        <taxon>Pentapetalae</taxon>
        <taxon>rosids</taxon>
        <taxon>malvids</taxon>
        <taxon>Brassicales</taxon>
        <taxon>Brassicaceae</taxon>
        <taxon>Brassiceae</taxon>
        <taxon>Brassica</taxon>
    </lineage>
</organism>